<dbReference type="InterPro" id="IPR036457">
    <property type="entry name" value="PPM-type-like_dom_sf"/>
</dbReference>
<dbReference type="InterPro" id="IPR011006">
    <property type="entry name" value="CheY-like_superfamily"/>
</dbReference>
<dbReference type="SUPFAM" id="SSF52172">
    <property type="entry name" value="CheY-like"/>
    <property type="match status" value="1"/>
</dbReference>
<dbReference type="GO" id="GO:0000160">
    <property type="term" value="P:phosphorelay signal transduction system"/>
    <property type="evidence" value="ECO:0007669"/>
    <property type="project" value="InterPro"/>
</dbReference>
<keyword evidence="1" id="KW-0378">Hydrolase</keyword>
<dbReference type="PANTHER" id="PTHR43156:SF2">
    <property type="entry name" value="STAGE II SPORULATION PROTEIN E"/>
    <property type="match status" value="1"/>
</dbReference>
<dbReference type="InterPro" id="IPR001932">
    <property type="entry name" value="PPM-type_phosphatase-like_dom"/>
</dbReference>
<protein>
    <submittedName>
        <fullName evidence="4">Stage II sporulation protein E</fullName>
    </submittedName>
</protein>
<dbReference type="SMART" id="SM00448">
    <property type="entry name" value="REC"/>
    <property type="match status" value="1"/>
</dbReference>
<keyword evidence="2" id="KW-0597">Phosphoprotein</keyword>
<dbReference type="InterPro" id="IPR052016">
    <property type="entry name" value="Bact_Sigma-Reg"/>
</dbReference>
<proteinExistence type="predicted"/>
<dbReference type="CDD" id="cd00156">
    <property type="entry name" value="REC"/>
    <property type="match status" value="1"/>
</dbReference>
<name>A0A0E2B308_9LEPT</name>
<organism evidence="4 5">
    <name type="scientific">Leptospira kirschneri str. H1</name>
    <dbReference type="NCBI Taxonomy" id="1049966"/>
    <lineage>
        <taxon>Bacteria</taxon>
        <taxon>Pseudomonadati</taxon>
        <taxon>Spirochaetota</taxon>
        <taxon>Spirochaetia</taxon>
        <taxon>Leptospirales</taxon>
        <taxon>Leptospiraceae</taxon>
        <taxon>Leptospira</taxon>
    </lineage>
</organism>
<dbReference type="PANTHER" id="PTHR43156">
    <property type="entry name" value="STAGE II SPORULATION PROTEIN E-RELATED"/>
    <property type="match status" value="1"/>
</dbReference>
<reference evidence="4 5" key="1">
    <citation type="submission" date="2012-10" db="EMBL/GenBank/DDBJ databases">
        <authorList>
            <person name="Harkins D.M."/>
            <person name="Durkin A.S."/>
            <person name="Brinkac L.M."/>
            <person name="Selengut J.D."/>
            <person name="Sanka R."/>
            <person name="DePew J."/>
            <person name="Purushe J."/>
            <person name="Peacock S.J."/>
            <person name="Thaipadungpanit J."/>
            <person name="Wuthiekanun V.W."/>
            <person name="Day N.P."/>
            <person name="Vinetz J.M."/>
            <person name="Sutton G.G."/>
            <person name="Nelson W.C."/>
            <person name="Fouts D.E."/>
        </authorList>
    </citation>
    <scope>NUCLEOTIDE SEQUENCE [LARGE SCALE GENOMIC DNA]</scope>
    <source>
        <strain evidence="4 5">H1</strain>
    </source>
</reference>
<dbReference type="EMBL" id="AHMY02000040">
    <property type="protein sequence ID" value="EKO15660.1"/>
    <property type="molecule type" value="Genomic_DNA"/>
</dbReference>
<dbReference type="Proteomes" id="UP000006253">
    <property type="component" value="Unassembled WGS sequence"/>
</dbReference>
<dbReference type="SMART" id="SM00331">
    <property type="entry name" value="PP2C_SIG"/>
    <property type="match status" value="1"/>
</dbReference>
<dbReference type="FunFam" id="3.40.50.2300:FF:000336">
    <property type="entry name" value="Stage II sporulation protein E"/>
    <property type="match status" value="1"/>
</dbReference>
<feature type="modified residue" description="4-aspartylphosphate" evidence="2">
    <location>
        <position position="58"/>
    </location>
</feature>
<dbReference type="AlphaFoldDB" id="A0A0E2B308"/>
<evidence type="ECO:0000256" key="1">
    <source>
        <dbReference type="ARBA" id="ARBA00022801"/>
    </source>
</evidence>
<dbReference type="InterPro" id="IPR001789">
    <property type="entry name" value="Sig_transdc_resp-reg_receiver"/>
</dbReference>
<feature type="domain" description="Response regulatory" evidence="3">
    <location>
        <begin position="9"/>
        <end position="123"/>
    </location>
</feature>
<gene>
    <name evidence="4" type="ORF">LEP1GSC081_3309</name>
</gene>
<dbReference type="SUPFAM" id="SSF81606">
    <property type="entry name" value="PP2C-like"/>
    <property type="match status" value="1"/>
</dbReference>
<dbReference type="PROSITE" id="PS50110">
    <property type="entry name" value="RESPONSE_REGULATORY"/>
    <property type="match status" value="1"/>
</dbReference>
<dbReference type="RefSeq" id="WP_004765381.1">
    <property type="nucleotide sequence ID" value="NZ_AHMY02000040.1"/>
</dbReference>
<evidence type="ECO:0000259" key="3">
    <source>
        <dbReference type="PROSITE" id="PS50110"/>
    </source>
</evidence>
<dbReference type="GO" id="GO:0016791">
    <property type="term" value="F:phosphatase activity"/>
    <property type="evidence" value="ECO:0007669"/>
    <property type="project" value="TreeGrafter"/>
</dbReference>
<dbReference type="Gene3D" id="3.40.50.2300">
    <property type="match status" value="1"/>
</dbReference>
<dbReference type="Pfam" id="PF00072">
    <property type="entry name" value="Response_reg"/>
    <property type="match status" value="1"/>
</dbReference>
<sequence>MAEFSLKPEIIILDDDRDVGETLELILNKLGYQSVFFDSVEQGKQYFEKELNPIVFLDIHMPGTSGLEILPYFKNLESKTQVIMMTGERDINNVVTSLTHKASDFLLKPFSIQTVQIAIQKAYDYYVILKEKDIREEVIMRDLRLASRVQGKIFSIPDLSPYKAEADITPVSFVSGDFNVILKKEKSTLVLLGDVEDHGVTSGLIALLMTTIAREEFKNSNNPSDILHRMNQELCLNIGTHSMTAACVILFPNDKKLVYARGGHPFPVHFHKDGFSFLKEKSGQLLGILEDLDFPSHEVLLEDKDVIFLFSDGIINNLNHPLISELDRIHKSEDNPIKPMKKALDDFVRTSIPSKEYRDDSSYILLEIH</sequence>
<comment type="caution">
    <text evidence="4">The sequence shown here is derived from an EMBL/GenBank/DDBJ whole genome shotgun (WGS) entry which is preliminary data.</text>
</comment>
<evidence type="ECO:0000313" key="5">
    <source>
        <dbReference type="Proteomes" id="UP000006253"/>
    </source>
</evidence>
<evidence type="ECO:0000313" key="4">
    <source>
        <dbReference type="EMBL" id="EKO15660.1"/>
    </source>
</evidence>
<dbReference type="Gene3D" id="3.60.40.10">
    <property type="entry name" value="PPM-type phosphatase domain"/>
    <property type="match status" value="1"/>
</dbReference>
<dbReference type="Pfam" id="PF07228">
    <property type="entry name" value="SpoIIE"/>
    <property type="match status" value="1"/>
</dbReference>
<evidence type="ECO:0000256" key="2">
    <source>
        <dbReference type="PROSITE-ProRule" id="PRU00169"/>
    </source>
</evidence>
<accession>A0A0E2B308</accession>